<gene>
    <name evidence="1" type="ORF">RFULGI_LOCUS10312</name>
</gene>
<keyword evidence="2" id="KW-1185">Reference proteome</keyword>
<dbReference type="OrthoDB" id="2429662at2759"/>
<reference evidence="1" key="1">
    <citation type="submission" date="2021-06" db="EMBL/GenBank/DDBJ databases">
        <authorList>
            <person name="Kallberg Y."/>
            <person name="Tangrot J."/>
            <person name="Rosling A."/>
        </authorList>
    </citation>
    <scope>NUCLEOTIDE SEQUENCE</scope>
    <source>
        <strain evidence="1">IN212</strain>
    </source>
</reference>
<accession>A0A9N9HNT0</accession>
<dbReference type="AlphaFoldDB" id="A0A9N9HNT0"/>
<name>A0A9N9HNT0_9GLOM</name>
<protein>
    <submittedName>
        <fullName evidence="1">6601_t:CDS:1</fullName>
    </submittedName>
</protein>
<feature type="non-terminal residue" evidence="1">
    <location>
        <position position="1"/>
    </location>
</feature>
<evidence type="ECO:0000313" key="2">
    <source>
        <dbReference type="Proteomes" id="UP000789396"/>
    </source>
</evidence>
<dbReference type="Proteomes" id="UP000789396">
    <property type="component" value="Unassembled WGS sequence"/>
</dbReference>
<proteinExistence type="predicted"/>
<comment type="caution">
    <text evidence="1">The sequence shown here is derived from an EMBL/GenBank/DDBJ whole genome shotgun (WGS) entry which is preliminary data.</text>
</comment>
<dbReference type="EMBL" id="CAJVPZ010020111">
    <property type="protein sequence ID" value="CAG8698540.1"/>
    <property type="molecule type" value="Genomic_DNA"/>
</dbReference>
<evidence type="ECO:0000313" key="1">
    <source>
        <dbReference type="EMBL" id="CAG8698540.1"/>
    </source>
</evidence>
<organism evidence="1 2">
    <name type="scientific">Racocetra fulgida</name>
    <dbReference type="NCBI Taxonomy" id="60492"/>
    <lineage>
        <taxon>Eukaryota</taxon>
        <taxon>Fungi</taxon>
        <taxon>Fungi incertae sedis</taxon>
        <taxon>Mucoromycota</taxon>
        <taxon>Glomeromycotina</taxon>
        <taxon>Glomeromycetes</taxon>
        <taxon>Diversisporales</taxon>
        <taxon>Gigasporaceae</taxon>
        <taxon>Racocetra</taxon>
    </lineage>
</organism>
<sequence length="88" mass="10263">MQYFQVNGKVLMISQNFGDKLNIEPKISDLGLSRPINELSINRGIYVQEWKIILNKETEELDQSQIEIKNKFLNADKIIPTIRTTQKQ</sequence>